<protein>
    <submittedName>
        <fullName evidence="2">Uncharacterized protein</fullName>
    </submittedName>
</protein>
<name>A0A0W8FR26_9ZZZZ</name>
<keyword evidence="1" id="KW-0472">Membrane</keyword>
<feature type="transmembrane region" description="Helical" evidence="1">
    <location>
        <begin position="124"/>
        <end position="145"/>
    </location>
</feature>
<dbReference type="AlphaFoldDB" id="A0A0W8FR26"/>
<organism evidence="2">
    <name type="scientific">hydrocarbon metagenome</name>
    <dbReference type="NCBI Taxonomy" id="938273"/>
    <lineage>
        <taxon>unclassified sequences</taxon>
        <taxon>metagenomes</taxon>
        <taxon>ecological metagenomes</taxon>
    </lineage>
</organism>
<keyword evidence="1" id="KW-1133">Transmembrane helix</keyword>
<dbReference type="EMBL" id="LNQE01000911">
    <property type="protein sequence ID" value="KUG23351.1"/>
    <property type="molecule type" value="Genomic_DNA"/>
</dbReference>
<comment type="caution">
    <text evidence="2">The sequence shown here is derived from an EMBL/GenBank/DDBJ whole genome shotgun (WGS) entry which is preliminary data.</text>
</comment>
<evidence type="ECO:0000313" key="2">
    <source>
        <dbReference type="EMBL" id="KUG23351.1"/>
    </source>
</evidence>
<proteinExistence type="predicted"/>
<keyword evidence="1" id="KW-0812">Transmembrane</keyword>
<evidence type="ECO:0000256" key="1">
    <source>
        <dbReference type="SAM" id="Phobius"/>
    </source>
</evidence>
<sequence>MNNICAIIRYYSSITRICRRYKYCIDSMIASYVTKSIARNGAHRSTINPDICYYIAGIRSNGKCLTVSGRYDNCSCGRNAAIVCCCCRYGIIENKTCADSMVGSYVTEGIAGNSAHRNAINQNIFYYIVVGWCNSECLAGIFLYADCTRRRDTAVASGCCRYNVSIKKAFVNKIAGTIIVIFDYPAGGSVLCEDKLVGSIIIIIQISIGKRRNDINKKKCTENKNK</sequence>
<accession>A0A0W8FR26</accession>
<reference evidence="2" key="1">
    <citation type="journal article" date="2015" name="Proc. Natl. Acad. Sci. U.S.A.">
        <title>Networks of energetic and metabolic interactions define dynamics in microbial communities.</title>
        <authorList>
            <person name="Embree M."/>
            <person name="Liu J.K."/>
            <person name="Al-Bassam M.M."/>
            <person name="Zengler K."/>
        </authorList>
    </citation>
    <scope>NUCLEOTIDE SEQUENCE</scope>
</reference>
<gene>
    <name evidence="2" type="ORF">ASZ90_006855</name>
</gene>